<dbReference type="Proteomes" id="UP000462362">
    <property type="component" value="Unassembled WGS sequence"/>
</dbReference>
<evidence type="ECO:0000256" key="1">
    <source>
        <dbReference type="ARBA" id="ARBA00022723"/>
    </source>
</evidence>
<keyword evidence="2" id="KW-0408">Iron</keyword>
<dbReference type="InterPro" id="IPR038492">
    <property type="entry name" value="GBBH-like_N_sf"/>
</dbReference>
<dbReference type="RefSeq" id="WP_008810369.1">
    <property type="nucleotide sequence ID" value="NZ_CAJUON010000005.1"/>
</dbReference>
<dbReference type="PANTHER" id="PTHR35303">
    <property type="entry name" value="OS02G0197800 PROTEIN"/>
    <property type="match status" value="1"/>
</dbReference>
<feature type="compositionally biased region" description="Basic and acidic residues" evidence="3">
    <location>
        <begin position="115"/>
        <end position="129"/>
    </location>
</feature>
<evidence type="ECO:0000259" key="4">
    <source>
        <dbReference type="Pfam" id="PF06155"/>
    </source>
</evidence>
<evidence type="ECO:0000313" key="6">
    <source>
        <dbReference type="Proteomes" id="UP000462362"/>
    </source>
</evidence>
<comment type="caution">
    <text evidence="5">The sequence shown here is derived from an EMBL/GenBank/DDBJ whole genome shotgun (WGS) entry which is preliminary data.</text>
</comment>
<dbReference type="Gene3D" id="3.30.2020.30">
    <property type="match status" value="1"/>
</dbReference>
<dbReference type="InterPro" id="IPR010376">
    <property type="entry name" value="GBBH-like_N"/>
</dbReference>
<dbReference type="EMBL" id="WNCL01000019">
    <property type="protein sequence ID" value="MTU43485.1"/>
    <property type="molecule type" value="Genomic_DNA"/>
</dbReference>
<name>A0A6I3S0P7_9BURK</name>
<dbReference type="PANTHER" id="PTHR35303:SF5">
    <property type="entry name" value="OS02G0197800 PROTEIN"/>
    <property type="match status" value="1"/>
</dbReference>
<gene>
    <name evidence="5" type="ORF">GMD42_07585</name>
</gene>
<reference evidence="5 6" key="1">
    <citation type="journal article" date="2019" name="Nat. Med.">
        <title>A library of human gut bacterial isolates paired with longitudinal multiomics data enables mechanistic microbiome research.</title>
        <authorList>
            <person name="Poyet M."/>
            <person name="Groussin M."/>
            <person name="Gibbons S.M."/>
            <person name="Avila-Pacheco J."/>
            <person name="Jiang X."/>
            <person name="Kearney S.M."/>
            <person name="Perrotta A.R."/>
            <person name="Berdy B."/>
            <person name="Zhao S."/>
            <person name="Lieberman T.D."/>
            <person name="Swanson P.K."/>
            <person name="Smith M."/>
            <person name="Roesemann S."/>
            <person name="Alexander J.E."/>
            <person name="Rich S.A."/>
            <person name="Livny J."/>
            <person name="Vlamakis H."/>
            <person name="Clish C."/>
            <person name="Bullock K."/>
            <person name="Deik A."/>
            <person name="Scott J."/>
            <person name="Pierce K.A."/>
            <person name="Xavier R.J."/>
            <person name="Alm E.J."/>
        </authorList>
    </citation>
    <scope>NUCLEOTIDE SEQUENCE [LARGE SCALE GENOMIC DNA]</scope>
    <source>
        <strain evidence="5 6">BIOML-A2</strain>
    </source>
</reference>
<protein>
    <submittedName>
        <fullName evidence="5">DUF971 domain-containing protein</fullName>
    </submittedName>
</protein>
<dbReference type="GeneID" id="43350005"/>
<dbReference type="GO" id="GO:0046872">
    <property type="term" value="F:metal ion binding"/>
    <property type="evidence" value="ECO:0007669"/>
    <property type="project" value="UniProtKB-KW"/>
</dbReference>
<feature type="region of interest" description="Disordered" evidence="3">
    <location>
        <begin position="111"/>
        <end position="136"/>
    </location>
</feature>
<dbReference type="Pfam" id="PF06155">
    <property type="entry name" value="GBBH-like_N"/>
    <property type="match status" value="1"/>
</dbReference>
<dbReference type="AlphaFoldDB" id="A0A6I3S0P7"/>
<feature type="domain" description="Gamma-butyrobetaine hydroxylase-like N-terminal" evidence="4">
    <location>
        <begin position="7"/>
        <end position="89"/>
    </location>
</feature>
<keyword evidence="1" id="KW-0479">Metal-binding</keyword>
<proteinExistence type="predicted"/>
<evidence type="ECO:0000256" key="3">
    <source>
        <dbReference type="SAM" id="MobiDB-lite"/>
    </source>
</evidence>
<accession>A0A6I3S0P7</accession>
<sequence length="136" mass="15452">MKLPTSIELKKKSRLLAIEYGSDRYELPFEFLRVFSPSAEVQGHTPDQAKLQVGKRDVDVLEILPIGSYALQIKFSDGHDSGIYSYDYLEELGKNKDSLWQAYLEDLKAAGASRDPNDPANKRFEEPPKKKCPSHH</sequence>
<evidence type="ECO:0000256" key="2">
    <source>
        <dbReference type="ARBA" id="ARBA00023004"/>
    </source>
</evidence>
<organism evidence="5 6">
    <name type="scientific">Parasutterella excrementihominis</name>
    <dbReference type="NCBI Taxonomy" id="487175"/>
    <lineage>
        <taxon>Bacteria</taxon>
        <taxon>Pseudomonadati</taxon>
        <taxon>Pseudomonadota</taxon>
        <taxon>Betaproteobacteria</taxon>
        <taxon>Burkholderiales</taxon>
        <taxon>Sutterellaceae</taxon>
        <taxon>Parasutterella</taxon>
    </lineage>
</organism>
<evidence type="ECO:0000313" key="5">
    <source>
        <dbReference type="EMBL" id="MTU43485.1"/>
    </source>
</evidence>